<keyword evidence="10 15" id="KW-0274">FAD</keyword>
<dbReference type="InterPro" id="IPR015864">
    <property type="entry name" value="FAD_synthase"/>
</dbReference>
<dbReference type="Pfam" id="PF06574">
    <property type="entry name" value="FAD_syn"/>
    <property type="match status" value="1"/>
</dbReference>
<dbReference type="SMART" id="SM00904">
    <property type="entry name" value="Flavokinase"/>
    <property type="match status" value="1"/>
</dbReference>
<dbReference type="AlphaFoldDB" id="A0A0A2G9K3"/>
<comment type="pathway">
    <text evidence="2 15">Cofactor biosynthesis; FAD biosynthesis; FAD from FMN: step 1/1.</text>
</comment>
<evidence type="ECO:0000256" key="5">
    <source>
        <dbReference type="ARBA" id="ARBA00022643"/>
    </source>
</evidence>
<name>A0A0A2G9K3_9PORP</name>
<dbReference type="Proteomes" id="UP000030134">
    <property type="component" value="Unassembled WGS sequence"/>
</dbReference>
<comment type="pathway">
    <text evidence="3 15">Cofactor biosynthesis; FMN biosynthesis; FMN from riboflavin (ATP route): step 1/1.</text>
</comment>
<evidence type="ECO:0000256" key="6">
    <source>
        <dbReference type="ARBA" id="ARBA00022679"/>
    </source>
</evidence>
<keyword evidence="8 15" id="KW-0547">Nucleotide-binding</keyword>
<evidence type="ECO:0000256" key="13">
    <source>
        <dbReference type="ARBA" id="ARBA00047880"/>
    </source>
</evidence>
<feature type="domain" description="Riboflavin kinase" evidence="16">
    <location>
        <begin position="192"/>
        <end position="318"/>
    </location>
</feature>
<dbReference type="GO" id="GO:0005524">
    <property type="term" value="F:ATP binding"/>
    <property type="evidence" value="ECO:0007669"/>
    <property type="project" value="UniProtKB-UniRule"/>
</dbReference>
<dbReference type="SUPFAM" id="SSF52374">
    <property type="entry name" value="Nucleotidylyl transferase"/>
    <property type="match status" value="1"/>
</dbReference>
<evidence type="ECO:0000256" key="8">
    <source>
        <dbReference type="ARBA" id="ARBA00022741"/>
    </source>
</evidence>
<evidence type="ECO:0000256" key="7">
    <source>
        <dbReference type="ARBA" id="ARBA00022695"/>
    </source>
</evidence>
<dbReference type="PANTHER" id="PTHR22749">
    <property type="entry name" value="RIBOFLAVIN KINASE/FMN ADENYLYLTRANSFERASE"/>
    <property type="match status" value="1"/>
</dbReference>
<dbReference type="NCBIfam" id="TIGR00083">
    <property type="entry name" value="ribF"/>
    <property type="match status" value="1"/>
</dbReference>
<evidence type="ECO:0000256" key="10">
    <source>
        <dbReference type="ARBA" id="ARBA00022827"/>
    </source>
</evidence>
<dbReference type="InterPro" id="IPR014729">
    <property type="entry name" value="Rossmann-like_a/b/a_fold"/>
</dbReference>
<evidence type="ECO:0000256" key="15">
    <source>
        <dbReference type="PIRNR" id="PIRNR004491"/>
    </source>
</evidence>
<keyword evidence="4 15" id="KW-0285">Flavoprotein</keyword>
<proteinExistence type="inferred from homology"/>
<organism evidence="17 18">
    <name type="scientific">Porphyromonas gingivicanis</name>
    <dbReference type="NCBI Taxonomy" id="266762"/>
    <lineage>
        <taxon>Bacteria</taxon>
        <taxon>Pseudomonadati</taxon>
        <taxon>Bacteroidota</taxon>
        <taxon>Bacteroidia</taxon>
        <taxon>Bacteroidales</taxon>
        <taxon>Porphyromonadaceae</taxon>
        <taxon>Porphyromonas</taxon>
    </lineage>
</organism>
<dbReference type="EC" id="2.7.1.26" evidence="15"/>
<keyword evidence="7 15" id="KW-0548">Nucleotidyltransferase</keyword>
<dbReference type="UniPathway" id="UPA00276">
    <property type="reaction ID" value="UER00406"/>
</dbReference>
<dbReference type="GO" id="GO:0008531">
    <property type="term" value="F:riboflavin kinase activity"/>
    <property type="evidence" value="ECO:0007669"/>
    <property type="project" value="UniProtKB-UniRule"/>
</dbReference>
<evidence type="ECO:0000256" key="1">
    <source>
        <dbReference type="ARBA" id="ARBA00002121"/>
    </source>
</evidence>
<gene>
    <name evidence="17" type="ORF">HQ36_01025</name>
</gene>
<keyword evidence="18" id="KW-1185">Reference proteome</keyword>
<dbReference type="GO" id="GO:0006747">
    <property type="term" value="P:FAD biosynthetic process"/>
    <property type="evidence" value="ECO:0007669"/>
    <property type="project" value="UniProtKB-UniRule"/>
</dbReference>
<dbReference type="PANTHER" id="PTHR22749:SF6">
    <property type="entry name" value="RIBOFLAVIN KINASE"/>
    <property type="match status" value="1"/>
</dbReference>
<dbReference type="PIRSF" id="PIRSF004491">
    <property type="entry name" value="FAD_Synth"/>
    <property type="match status" value="1"/>
</dbReference>
<evidence type="ECO:0000313" key="17">
    <source>
        <dbReference type="EMBL" id="KGN99080.1"/>
    </source>
</evidence>
<dbReference type="GO" id="GO:0003919">
    <property type="term" value="F:FMN adenylyltransferase activity"/>
    <property type="evidence" value="ECO:0007669"/>
    <property type="project" value="UniProtKB-UniRule"/>
</dbReference>
<keyword evidence="5 15" id="KW-0288">FMN</keyword>
<keyword evidence="9 15" id="KW-0418">Kinase</keyword>
<keyword evidence="6 15" id="KW-0808">Transferase</keyword>
<evidence type="ECO:0000313" key="18">
    <source>
        <dbReference type="Proteomes" id="UP000030134"/>
    </source>
</evidence>
<dbReference type="Gene3D" id="2.40.30.30">
    <property type="entry name" value="Riboflavin kinase-like"/>
    <property type="match status" value="1"/>
</dbReference>
<evidence type="ECO:0000256" key="14">
    <source>
        <dbReference type="ARBA" id="ARBA00049494"/>
    </source>
</evidence>
<dbReference type="EMBL" id="JQZW01000002">
    <property type="protein sequence ID" value="KGN99080.1"/>
    <property type="molecule type" value="Genomic_DNA"/>
</dbReference>
<dbReference type="GO" id="GO:0009398">
    <property type="term" value="P:FMN biosynthetic process"/>
    <property type="evidence" value="ECO:0007669"/>
    <property type="project" value="UniProtKB-UniRule"/>
</dbReference>
<comment type="caution">
    <text evidence="17">The sequence shown here is derived from an EMBL/GenBank/DDBJ whole genome shotgun (WGS) entry which is preliminary data.</text>
</comment>
<evidence type="ECO:0000259" key="16">
    <source>
        <dbReference type="SMART" id="SM00904"/>
    </source>
</evidence>
<dbReference type="eggNOG" id="COG0196">
    <property type="taxonomic scope" value="Bacteria"/>
</dbReference>
<comment type="similarity">
    <text evidence="15">Belongs to the ribF family.</text>
</comment>
<dbReference type="GO" id="GO:0009231">
    <property type="term" value="P:riboflavin biosynthetic process"/>
    <property type="evidence" value="ECO:0007669"/>
    <property type="project" value="InterPro"/>
</dbReference>
<dbReference type="UniPathway" id="UPA00277">
    <property type="reaction ID" value="UER00407"/>
</dbReference>
<dbReference type="STRING" id="266762.HQ36_01025"/>
<keyword evidence="11 15" id="KW-0067">ATP-binding</keyword>
<dbReference type="InterPro" id="IPR023468">
    <property type="entry name" value="Riboflavin_kinase"/>
</dbReference>
<protein>
    <recommendedName>
        <fullName evidence="15">Riboflavin biosynthesis protein</fullName>
    </recommendedName>
    <domain>
        <recommendedName>
            <fullName evidence="15">Riboflavin kinase</fullName>
            <ecNumber evidence="15">2.7.1.26</ecNumber>
        </recommendedName>
        <alternativeName>
            <fullName evidence="15">Flavokinase</fullName>
        </alternativeName>
    </domain>
    <domain>
        <recommendedName>
            <fullName evidence="15">FMN adenylyltransferase</fullName>
            <ecNumber evidence="15">2.7.7.2</ecNumber>
        </recommendedName>
        <alternativeName>
            <fullName evidence="15">FAD pyrophosphorylase</fullName>
        </alternativeName>
        <alternativeName>
            <fullName evidence="15">FAD synthase</fullName>
        </alternativeName>
    </domain>
</protein>
<dbReference type="Gene3D" id="3.40.50.620">
    <property type="entry name" value="HUPs"/>
    <property type="match status" value="1"/>
</dbReference>
<keyword evidence="12" id="KW-0511">Multifunctional enzyme</keyword>
<evidence type="ECO:0000256" key="4">
    <source>
        <dbReference type="ARBA" id="ARBA00022630"/>
    </source>
</evidence>
<evidence type="ECO:0000256" key="12">
    <source>
        <dbReference type="ARBA" id="ARBA00023268"/>
    </source>
</evidence>
<dbReference type="InterPro" id="IPR002606">
    <property type="entry name" value="Riboflavin_kinase_bac"/>
</dbReference>
<accession>A0A0A2G9K3</accession>
<dbReference type="CDD" id="cd02064">
    <property type="entry name" value="FAD_synthetase_N"/>
    <property type="match status" value="1"/>
</dbReference>
<comment type="catalytic activity">
    <reaction evidence="13 15">
        <text>riboflavin + ATP = FMN + ADP + H(+)</text>
        <dbReference type="Rhea" id="RHEA:14357"/>
        <dbReference type="ChEBI" id="CHEBI:15378"/>
        <dbReference type="ChEBI" id="CHEBI:30616"/>
        <dbReference type="ChEBI" id="CHEBI:57986"/>
        <dbReference type="ChEBI" id="CHEBI:58210"/>
        <dbReference type="ChEBI" id="CHEBI:456216"/>
        <dbReference type="EC" id="2.7.1.26"/>
    </reaction>
</comment>
<evidence type="ECO:0000256" key="11">
    <source>
        <dbReference type="ARBA" id="ARBA00022840"/>
    </source>
</evidence>
<dbReference type="InterPro" id="IPR023465">
    <property type="entry name" value="Riboflavin_kinase_dom_sf"/>
</dbReference>
<evidence type="ECO:0000256" key="9">
    <source>
        <dbReference type="ARBA" id="ARBA00022777"/>
    </source>
</evidence>
<dbReference type="InterPro" id="IPR015865">
    <property type="entry name" value="Riboflavin_kinase_bac/euk"/>
</dbReference>
<comment type="catalytic activity">
    <reaction evidence="14 15">
        <text>FMN + ATP + H(+) = FAD + diphosphate</text>
        <dbReference type="Rhea" id="RHEA:17237"/>
        <dbReference type="ChEBI" id="CHEBI:15378"/>
        <dbReference type="ChEBI" id="CHEBI:30616"/>
        <dbReference type="ChEBI" id="CHEBI:33019"/>
        <dbReference type="ChEBI" id="CHEBI:57692"/>
        <dbReference type="ChEBI" id="CHEBI:58210"/>
        <dbReference type="EC" id="2.7.7.2"/>
    </reaction>
</comment>
<reference evidence="17 18" key="1">
    <citation type="submission" date="2014-08" db="EMBL/GenBank/DDBJ databases">
        <title>Porphyromonas gingivicanis strain:COT-022_OH1391 Genome sequencing.</title>
        <authorList>
            <person name="Wallis C."/>
            <person name="Deusch O."/>
            <person name="O'Flynn C."/>
            <person name="Davis I."/>
            <person name="Jospin G."/>
            <person name="Darling A.E."/>
            <person name="Coil D.A."/>
            <person name="Alexiev A."/>
            <person name="Horsfall A."/>
            <person name="Kirkwood N."/>
            <person name="Harris S."/>
            <person name="Eisen J.A."/>
        </authorList>
    </citation>
    <scope>NUCLEOTIDE SEQUENCE [LARGE SCALE GENOMIC DNA]</scope>
    <source>
        <strain evidence="18">COT-022 OH1391</strain>
    </source>
</reference>
<dbReference type="EC" id="2.7.7.2" evidence="15"/>
<dbReference type="Pfam" id="PF01687">
    <property type="entry name" value="Flavokinase"/>
    <property type="match status" value="1"/>
</dbReference>
<sequence length="322" mass="35620">MKLIRTEEGISLPKGVALAGPVVATMGVFDGVHLGHKYLINCLKNEAKKAGLHSAIITFDQPPIAVVRPDVPYEKLHSEIEKLEHLMATGVDYVVVLPFDPPLAALSAEEFCSSILAKVLRVKKLLMGYDHNFGRPPQKGAPRTDYHTIGACYGIEILPQDPIYDKELGLPYSSSSVRKLLREGSLTTANRFLGYPYCLRGSVVGGLGLGRKFGYPTANISLEDSYKLIPPHGVYAVWVTIEGQRYGGMLYIGRRPTIADGLEESIEVNIFDFMGNLYDAKLSIELIAHTRGEMRFDTHQELVAQIDRDFEEVHMILTTATC</sequence>
<evidence type="ECO:0000256" key="3">
    <source>
        <dbReference type="ARBA" id="ARBA00005201"/>
    </source>
</evidence>
<evidence type="ECO:0000256" key="2">
    <source>
        <dbReference type="ARBA" id="ARBA00004726"/>
    </source>
</evidence>
<comment type="function">
    <text evidence="1">Catalyzes the phosphorylation of riboflavin to FMN followed by the adenylation of FMN to FAD.</text>
</comment>
<dbReference type="SUPFAM" id="SSF82114">
    <property type="entry name" value="Riboflavin kinase-like"/>
    <property type="match status" value="1"/>
</dbReference>